<dbReference type="PROSITE" id="PS00455">
    <property type="entry name" value="AMP_BINDING"/>
    <property type="match status" value="1"/>
</dbReference>
<feature type="binding site" evidence="6">
    <location>
        <position position="342"/>
    </location>
    <ligand>
        <name>CoA</name>
        <dbReference type="ChEBI" id="CHEBI:57287"/>
    </ligand>
</feature>
<evidence type="ECO:0000256" key="4">
    <source>
        <dbReference type="ARBA" id="ARBA00022840"/>
    </source>
</evidence>
<proteinExistence type="inferred from homology"/>
<feature type="binding site" evidence="6">
    <location>
        <position position="507"/>
    </location>
    <ligand>
        <name>ATP</name>
        <dbReference type="ChEBI" id="CHEBI:30616"/>
    </ligand>
</feature>
<evidence type="ECO:0000256" key="1">
    <source>
        <dbReference type="ARBA" id="ARBA00006432"/>
    </source>
</evidence>
<dbReference type="InterPro" id="IPR000873">
    <property type="entry name" value="AMP-dep_synth/lig_dom"/>
</dbReference>
<feature type="binding site" evidence="6">
    <location>
        <position position="549"/>
    </location>
    <ligand>
        <name>Mg(2+)</name>
        <dbReference type="ChEBI" id="CHEBI:18420"/>
    </ligand>
</feature>
<reference evidence="10 11" key="1">
    <citation type="submission" date="2019-02" db="EMBL/GenBank/DDBJ databases">
        <title>Deep-cultivation of Planctomycetes and their phenomic and genomic characterization uncovers novel biology.</title>
        <authorList>
            <person name="Wiegand S."/>
            <person name="Jogler M."/>
            <person name="Boedeker C."/>
            <person name="Pinto D."/>
            <person name="Vollmers J."/>
            <person name="Rivas-Marin E."/>
            <person name="Kohn T."/>
            <person name="Peeters S.H."/>
            <person name="Heuer A."/>
            <person name="Rast P."/>
            <person name="Oberbeckmann S."/>
            <person name="Bunk B."/>
            <person name="Jeske O."/>
            <person name="Meyerdierks A."/>
            <person name="Storesund J.E."/>
            <person name="Kallscheuer N."/>
            <person name="Luecker S."/>
            <person name="Lage O.M."/>
            <person name="Pohl T."/>
            <person name="Merkel B.J."/>
            <person name="Hornburger P."/>
            <person name="Mueller R.-W."/>
            <person name="Bruemmer F."/>
            <person name="Labrenz M."/>
            <person name="Spormann A.M."/>
            <person name="Op Den Camp H."/>
            <person name="Overmann J."/>
            <person name="Amann R."/>
            <person name="Jetten M.S.M."/>
            <person name="Mascher T."/>
            <person name="Medema M.H."/>
            <person name="Devos D.P."/>
            <person name="Kaster A.-K."/>
            <person name="Ovreas L."/>
            <person name="Rohde M."/>
            <person name="Galperin M.Y."/>
            <person name="Jogler C."/>
        </authorList>
    </citation>
    <scope>NUCLEOTIDE SEQUENCE [LARGE SCALE GENOMIC DNA]</scope>
    <source>
        <strain evidence="10 11">Pla123a</strain>
    </source>
</reference>
<feature type="modified residue" description="N6-acetyllysine" evidence="6">
    <location>
        <position position="615"/>
    </location>
</feature>
<evidence type="ECO:0000256" key="5">
    <source>
        <dbReference type="ARBA" id="ARBA00022990"/>
    </source>
</evidence>
<comment type="catalytic activity">
    <reaction evidence="6">
        <text>acetate + ATP + CoA = acetyl-CoA + AMP + diphosphate</text>
        <dbReference type="Rhea" id="RHEA:23176"/>
        <dbReference type="ChEBI" id="CHEBI:30089"/>
        <dbReference type="ChEBI" id="CHEBI:30616"/>
        <dbReference type="ChEBI" id="CHEBI:33019"/>
        <dbReference type="ChEBI" id="CHEBI:57287"/>
        <dbReference type="ChEBI" id="CHEBI:57288"/>
        <dbReference type="ChEBI" id="CHEBI:456215"/>
        <dbReference type="EC" id="6.2.1.1"/>
    </reaction>
</comment>
<dbReference type="GO" id="GO:0003987">
    <property type="term" value="F:acetate-CoA ligase activity"/>
    <property type="evidence" value="ECO:0007669"/>
    <property type="project" value="UniProtKB-UniRule"/>
</dbReference>
<sequence>MVDHHGQIDNVMHESRLFPPPAEFSQQARIPTREAYDQLWQRAADDPVKFWEELGREELHWFEPFTKTLEWNEPYAEWFVGGKTNACYNCVDKHVNEGRGGRTAIIWEGEPGDQRTLTYSDLLEQVCRFANAMKSLGIGKGDRVSIYMPMTPELAIAMLACARIGAVHSVIFAGFSAEAIAERNNDAGAKAVITADAAWRRGKALPLKHTVDQALVKSPTVEHCIVLDRVNEAVEWKHGRDHWWHELVREASPECPAEPMDSEAPLFILYTSGSTGKPKGIKHTTAGYNLYAKKSFEWVFDHREGDVYWCTADCGWITGHSYVVYGPFSAGATCLMYEGAPNHPSEDRFWDIVERHKVTLFYTAPTAIRAFIKWGNDHVQMHDLSSLRLLGTVGEGINPQAWMWYHEMIGDEKCPIVDTWWQTETGGIMMSPLPGAIATKPGSCCVPLPGILPVIVDEDGDEVGVDKGGWLTIAHPWPGMLRGIWGDEDRYQEVYWSKVPGKYLAGDNARRDGDGYYWIMGRIDDVLNVSGHRLSTIEIESALVSHPEVAEAAAVGRPHELKGEAVAVFVTLKNAKPSDELREALKQHVRKEIGALAQPDDIRFTNALPKTRSGKIMRRLLKDIAAGKEMVGDTTTLEDYSIIAHLRDDEE</sequence>
<evidence type="ECO:0000259" key="8">
    <source>
        <dbReference type="Pfam" id="PF13193"/>
    </source>
</evidence>
<keyword evidence="3 6" id="KW-0547">Nucleotide-binding</keyword>
<dbReference type="InterPro" id="IPR045851">
    <property type="entry name" value="AMP-bd_C_sf"/>
</dbReference>
<feature type="binding site" evidence="6">
    <location>
        <begin position="200"/>
        <end position="203"/>
    </location>
    <ligand>
        <name>CoA</name>
        <dbReference type="ChEBI" id="CHEBI:57287"/>
    </ligand>
</feature>
<evidence type="ECO:0000256" key="2">
    <source>
        <dbReference type="ARBA" id="ARBA00022598"/>
    </source>
</evidence>
<dbReference type="GO" id="GO:0005829">
    <property type="term" value="C:cytosol"/>
    <property type="evidence" value="ECO:0007669"/>
    <property type="project" value="TreeGrafter"/>
</dbReference>
<feature type="binding site" evidence="6">
    <location>
        <position position="544"/>
    </location>
    <ligand>
        <name>Mg(2+)</name>
        <dbReference type="ChEBI" id="CHEBI:18420"/>
    </ligand>
</feature>
<dbReference type="GO" id="GO:0016208">
    <property type="term" value="F:AMP binding"/>
    <property type="evidence" value="ECO:0007669"/>
    <property type="project" value="InterPro"/>
</dbReference>
<dbReference type="AlphaFoldDB" id="A0A5C5YIF3"/>
<dbReference type="FunFam" id="3.40.50.12780:FF:000001">
    <property type="entry name" value="Acetyl-coenzyme A synthetase"/>
    <property type="match status" value="1"/>
</dbReference>
<dbReference type="InterPro" id="IPR011904">
    <property type="entry name" value="Ac_CoA_lig"/>
</dbReference>
<dbReference type="HAMAP" id="MF_01123">
    <property type="entry name" value="Ac_CoA_synth"/>
    <property type="match status" value="1"/>
</dbReference>
<feature type="domain" description="AMP-binding enzyme C-terminal" evidence="8">
    <location>
        <begin position="538"/>
        <end position="615"/>
    </location>
</feature>
<dbReference type="InterPro" id="IPR025110">
    <property type="entry name" value="AMP-bd_C"/>
</dbReference>
<feature type="binding site" evidence="6">
    <location>
        <begin position="418"/>
        <end position="423"/>
    </location>
    <ligand>
        <name>ATP</name>
        <dbReference type="ChEBI" id="CHEBI:30616"/>
    </ligand>
</feature>
<dbReference type="NCBIfam" id="NF001208">
    <property type="entry name" value="PRK00174.1"/>
    <property type="match status" value="1"/>
</dbReference>
<organism evidence="10 11">
    <name type="scientific">Posidoniimonas polymericola</name>
    <dbReference type="NCBI Taxonomy" id="2528002"/>
    <lineage>
        <taxon>Bacteria</taxon>
        <taxon>Pseudomonadati</taxon>
        <taxon>Planctomycetota</taxon>
        <taxon>Planctomycetia</taxon>
        <taxon>Pirellulales</taxon>
        <taxon>Lacipirellulaceae</taxon>
        <taxon>Posidoniimonas</taxon>
    </lineage>
</organism>
<feature type="domain" description="Acetyl-coenzyme A synthetase N-terminal" evidence="9">
    <location>
        <begin position="36"/>
        <end position="90"/>
    </location>
</feature>
<dbReference type="GO" id="GO:0046872">
    <property type="term" value="F:metal ion binding"/>
    <property type="evidence" value="ECO:0007669"/>
    <property type="project" value="UniProtKB-KW"/>
</dbReference>
<dbReference type="Pfam" id="PF16177">
    <property type="entry name" value="ACAS_N"/>
    <property type="match status" value="1"/>
</dbReference>
<dbReference type="PANTHER" id="PTHR24095:SF14">
    <property type="entry name" value="ACETYL-COENZYME A SYNTHETASE 1"/>
    <property type="match status" value="1"/>
</dbReference>
<keyword evidence="11" id="KW-1185">Reference proteome</keyword>
<accession>A0A5C5YIF3</accession>
<comment type="PTM">
    <text evidence="6">Acetylated. Deacetylation by the SIR2-homolog deacetylase activates the enzyme.</text>
</comment>
<dbReference type="GO" id="GO:0019427">
    <property type="term" value="P:acetyl-CoA biosynthetic process from acetate"/>
    <property type="evidence" value="ECO:0007669"/>
    <property type="project" value="UniProtKB-UniRule"/>
</dbReference>
<evidence type="ECO:0000256" key="3">
    <source>
        <dbReference type="ARBA" id="ARBA00022741"/>
    </source>
</evidence>
<feature type="binding site" evidence="6">
    <location>
        <begin position="394"/>
        <end position="396"/>
    </location>
    <ligand>
        <name>ATP</name>
        <dbReference type="ChEBI" id="CHEBI:30616"/>
    </ligand>
</feature>
<feature type="domain" description="AMP-dependent synthetase/ligase" evidence="7">
    <location>
        <begin position="96"/>
        <end position="485"/>
    </location>
</feature>
<protein>
    <recommendedName>
        <fullName evidence="6">Acetyl-coenzyme A synthetase</fullName>
        <shortName evidence="6">AcCoA synthetase</shortName>
        <shortName evidence="6">Acs</shortName>
        <ecNumber evidence="6">6.2.1.1</ecNumber>
    </recommendedName>
    <alternativeName>
        <fullName evidence="6">Acetate--CoA ligase</fullName>
    </alternativeName>
    <alternativeName>
        <fullName evidence="6">Acyl-activating enzyme</fullName>
    </alternativeName>
</protein>
<dbReference type="EC" id="6.2.1.1" evidence="6"/>
<keyword evidence="4 6" id="KW-0067">ATP-binding</keyword>
<dbReference type="PANTHER" id="PTHR24095">
    <property type="entry name" value="ACETYL-COENZYME A SYNTHETASE"/>
    <property type="match status" value="1"/>
</dbReference>
<keyword evidence="6" id="KW-0460">Magnesium</keyword>
<evidence type="ECO:0000259" key="9">
    <source>
        <dbReference type="Pfam" id="PF16177"/>
    </source>
</evidence>
<dbReference type="EMBL" id="SJPO01000008">
    <property type="protein sequence ID" value="TWT74639.1"/>
    <property type="molecule type" value="Genomic_DNA"/>
</dbReference>
<keyword evidence="6" id="KW-0479">Metal-binding</keyword>
<keyword evidence="5 6" id="KW-0007">Acetylation</keyword>
<comment type="cofactor">
    <cofactor evidence="6">
        <name>Mg(2+)</name>
        <dbReference type="ChEBI" id="CHEBI:18420"/>
    </cofactor>
</comment>
<feature type="binding site" evidence="6">
    <location>
        <position position="522"/>
    </location>
    <ligand>
        <name>ATP</name>
        <dbReference type="ChEBI" id="CHEBI:30616"/>
    </ligand>
</feature>
<evidence type="ECO:0000256" key="6">
    <source>
        <dbReference type="HAMAP-Rule" id="MF_01123"/>
    </source>
</evidence>
<comment type="caution">
    <text evidence="10">The sequence shown here is derived from an EMBL/GenBank/DDBJ whole genome shotgun (WGS) entry which is preliminary data.</text>
</comment>
<dbReference type="Gene3D" id="3.40.50.12780">
    <property type="entry name" value="N-terminal domain of ligase-like"/>
    <property type="match status" value="1"/>
</dbReference>
<dbReference type="SUPFAM" id="SSF56801">
    <property type="entry name" value="Acetyl-CoA synthetase-like"/>
    <property type="match status" value="1"/>
</dbReference>
<evidence type="ECO:0000313" key="11">
    <source>
        <dbReference type="Proteomes" id="UP000318478"/>
    </source>
</evidence>
<keyword evidence="2 6" id="KW-0436">Ligase</keyword>
<feature type="binding site" evidence="6">
    <location>
        <position position="533"/>
    </location>
    <ligand>
        <name>ATP</name>
        <dbReference type="ChEBI" id="CHEBI:30616"/>
    </ligand>
</feature>
<comment type="similarity">
    <text evidence="1 6">Belongs to the ATP-dependent AMP-binding enzyme family.</text>
</comment>
<dbReference type="GO" id="GO:0005524">
    <property type="term" value="F:ATP binding"/>
    <property type="evidence" value="ECO:0007669"/>
    <property type="project" value="UniProtKB-KW"/>
</dbReference>
<feature type="binding site" evidence="6">
    <location>
        <position position="318"/>
    </location>
    <ligand>
        <name>CoA</name>
        <dbReference type="ChEBI" id="CHEBI:57287"/>
    </ligand>
</feature>
<dbReference type="InterPro" id="IPR042099">
    <property type="entry name" value="ANL_N_sf"/>
</dbReference>
<dbReference type="Gene3D" id="3.30.300.30">
    <property type="match status" value="1"/>
</dbReference>
<evidence type="ECO:0000259" key="7">
    <source>
        <dbReference type="Pfam" id="PF00501"/>
    </source>
</evidence>
<feature type="binding site" evidence="6">
    <location>
        <position position="530"/>
    </location>
    <ligand>
        <name>CoA</name>
        <dbReference type="ChEBI" id="CHEBI:57287"/>
    </ligand>
</feature>
<evidence type="ECO:0000313" key="10">
    <source>
        <dbReference type="EMBL" id="TWT74639.1"/>
    </source>
</evidence>
<dbReference type="Proteomes" id="UP000318478">
    <property type="component" value="Unassembled WGS sequence"/>
</dbReference>
<feature type="binding site" evidence="6">
    <location>
        <position position="590"/>
    </location>
    <ligand>
        <name>CoA</name>
        <dbReference type="ChEBI" id="CHEBI:57287"/>
    </ligand>
</feature>
<dbReference type="Pfam" id="PF13193">
    <property type="entry name" value="AMP-binding_C"/>
    <property type="match status" value="1"/>
</dbReference>
<dbReference type="InterPro" id="IPR032387">
    <property type="entry name" value="ACAS_N"/>
</dbReference>
<feature type="binding site" evidence="6">
    <location>
        <position position="546"/>
    </location>
    <ligand>
        <name>Mg(2+)</name>
        <dbReference type="ChEBI" id="CHEBI:18420"/>
    </ligand>
</feature>
<dbReference type="NCBIfam" id="TIGR02188">
    <property type="entry name" value="Ac_CoA_lig_AcsA"/>
    <property type="match status" value="1"/>
</dbReference>
<dbReference type="InterPro" id="IPR020845">
    <property type="entry name" value="AMP-binding_CS"/>
</dbReference>
<comment type="function">
    <text evidence="6">Catalyzes the conversion of acetate into acetyl-CoA (AcCoA), an essential intermediate at the junction of anabolic and catabolic pathways. AcsA undergoes a two-step reaction. In the first half reaction, AcsA combines acetate with ATP to form acetyl-adenylate (AcAMP) intermediate. In the second half reaction, it can then transfer the acetyl group from AcAMP to the sulfhydryl group of CoA, forming the product AcCoA.</text>
</comment>
<name>A0A5C5YIF3_9BACT</name>
<dbReference type="OrthoDB" id="9778383at2"/>
<dbReference type="RefSeq" id="WP_146589173.1">
    <property type="nucleotide sequence ID" value="NZ_SJPO01000008.1"/>
</dbReference>
<gene>
    <name evidence="6 10" type="primary">acsA</name>
    <name evidence="10" type="ORF">Pla123a_34630</name>
</gene>
<dbReference type="CDD" id="cd05966">
    <property type="entry name" value="ACS"/>
    <property type="match status" value="1"/>
</dbReference>
<dbReference type="Pfam" id="PF00501">
    <property type="entry name" value="AMP-binding"/>
    <property type="match status" value="1"/>
</dbReference>